<dbReference type="CDD" id="cd00761">
    <property type="entry name" value="Glyco_tranf_GTA_type"/>
    <property type="match status" value="1"/>
</dbReference>
<dbReference type="InterPro" id="IPR029044">
    <property type="entry name" value="Nucleotide-diphossugar_trans"/>
</dbReference>
<dbReference type="Proteomes" id="UP001597318">
    <property type="component" value="Unassembled WGS sequence"/>
</dbReference>
<comment type="caution">
    <text evidence="5">The sequence shown here is derived from an EMBL/GenBank/DDBJ whole genome shotgun (WGS) entry which is preliminary data.</text>
</comment>
<evidence type="ECO:0000313" key="6">
    <source>
        <dbReference type="Proteomes" id="UP001597318"/>
    </source>
</evidence>
<sequence>MSVKISVIVPVFNVEEFITDCIQSILEQSFSNFELILINDGSTDKSGEICNEFAINDSRVQVIHQKNSGPSITRNLGINISNGDYISFVDSDDTINKDMLEKMYSSCIASNAEIAICGFIESNKFTGSYLKHTISEEKQLLFEGNKIRENIEETLKQYNIWGYPSLWNKMYKRSFLIENKLILNENITIAEDLCFNINALLKANRVCVINEMLYNYRRENTESLMNNRTGKFYLHIKGRKETLRLLKENQVNKQIFENYVRYENCKTFSEYFYKIREVFSSKESVKAKIITIYRLIHEPYFIESIYNLERRHLGRKAKSFILLIKGFLGLDKMLVNNKNFK</sequence>
<dbReference type="EMBL" id="JBHUIK010000002">
    <property type="protein sequence ID" value="MFD2214020.1"/>
    <property type="molecule type" value="Genomic_DNA"/>
</dbReference>
<evidence type="ECO:0000259" key="4">
    <source>
        <dbReference type="Pfam" id="PF00535"/>
    </source>
</evidence>
<evidence type="ECO:0000256" key="2">
    <source>
        <dbReference type="ARBA" id="ARBA00022676"/>
    </source>
</evidence>
<protein>
    <submittedName>
        <fullName evidence="5">Glycosyltransferase family 2 protein</fullName>
    </submittedName>
</protein>
<dbReference type="RefSeq" id="WP_247344411.1">
    <property type="nucleotide sequence ID" value="NZ_CP095550.1"/>
</dbReference>
<reference evidence="6" key="1">
    <citation type="journal article" date="2019" name="Int. J. Syst. Evol. Microbiol.">
        <title>The Global Catalogue of Microorganisms (GCM) 10K type strain sequencing project: providing services to taxonomists for standard genome sequencing and annotation.</title>
        <authorList>
            <consortium name="The Broad Institute Genomics Platform"/>
            <consortium name="The Broad Institute Genome Sequencing Center for Infectious Disease"/>
            <person name="Wu L."/>
            <person name="Ma J."/>
        </authorList>
    </citation>
    <scope>NUCLEOTIDE SEQUENCE [LARGE SCALE GENOMIC DNA]</scope>
    <source>
        <strain evidence="6">CGMCC 1.15474</strain>
    </source>
</reference>
<dbReference type="Gene3D" id="3.90.550.10">
    <property type="entry name" value="Spore Coat Polysaccharide Biosynthesis Protein SpsA, Chain A"/>
    <property type="match status" value="1"/>
</dbReference>
<evidence type="ECO:0000256" key="1">
    <source>
        <dbReference type="ARBA" id="ARBA00006739"/>
    </source>
</evidence>
<organism evidence="5 6">
    <name type="scientific">Metabacillus endolithicus</name>
    <dbReference type="NCBI Taxonomy" id="1535204"/>
    <lineage>
        <taxon>Bacteria</taxon>
        <taxon>Bacillati</taxon>
        <taxon>Bacillota</taxon>
        <taxon>Bacilli</taxon>
        <taxon>Bacillales</taxon>
        <taxon>Bacillaceae</taxon>
        <taxon>Metabacillus</taxon>
    </lineage>
</organism>
<keyword evidence="6" id="KW-1185">Reference proteome</keyword>
<evidence type="ECO:0000256" key="3">
    <source>
        <dbReference type="ARBA" id="ARBA00022679"/>
    </source>
</evidence>
<keyword evidence="3" id="KW-0808">Transferase</keyword>
<dbReference type="PANTHER" id="PTHR22916:SF51">
    <property type="entry name" value="GLYCOSYLTRANSFERASE EPSH-RELATED"/>
    <property type="match status" value="1"/>
</dbReference>
<feature type="domain" description="Glycosyltransferase 2-like" evidence="4">
    <location>
        <begin position="6"/>
        <end position="176"/>
    </location>
</feature>
<keyword evidence="2" id="KW-0328">Glycosyltransferase</keyword>
<dbReference type="Pfam" id="PF00535">
    <property type="entry name" value="Glycos_transf_2"/>
    <property type="match status" value="1"/>
</dbReference>
<gene>
    <name evidence="5" type="ORF">ACFSKK_10045</name>
</gene>
<proteinExistence type="inferred from homology"/>
<comment type="similarity">
    <text evidence="1">Belongs to the glycosyltransferase 2 family.</text>
</comment>
<evidence type="ECO:0000313" key="5">
    <source>
        <dbReference type="EMBL" id="MFD2214020.1"/>
    </source>
</evidence>
<dbReference type="PANTHER" id="PTHR22916">
    <property type="entry name" value="GLYCOSYLTRANSFERASE"/>
    <property type="match status" value="1"/>
</dbReference>
<accession>A0ABW5BZC5</accession>
<dbReference type="SUPFAM" id="SSF53448">
    <property type="entry name" value="Nucleotide-diphospho-sugar transferases"/>
    <property type="match status" value="1"/>
</dbReference>
<name>A0ABW5BZC5_9BACI</name>
<dbReference type="InterPro" id="IPR001173">
    <property type="entry name" value="Glyco_trans_2-like"/>
</dbReference>